<keyword evidence="6" id="KW-0482">Metalloprotease</keyword>
<feature type="domain" description="MPN" evidence="7">
    <location>
        <begin position="24"/>
        <end position="147"/>
    </location>
</feature>
<dbReference type="Pfam" id="PF04002">
    <property type="entry name" value="RadC"/>
    <property type="match status" value="1"/>
</dbReference>
<dbReference type="AlphaFoldDB" id="A0A2T2WTE1"/>
<comment type="caution">
    <text evidence="8">The sequence shown here is derived from an EMBL/GenBank/DDBJ whole genome shotgun (WGS) entry which is preliminary data.</text>
</comment>
<accession>A0A2T2WTE1</accession>
<name>A0A2T2WTE1_9FIRM</name>
<evidence type="ECO:0000256" key="1">
    <source>
        <dbReference type="ARBA" id="ARBA00010243"/>
    </source>
</evidence>
<evidence type="ECO:0000256" key="4">
    <source>
        <dbReference type="ARBA" id="ARBA00022801"/>
    </source>
</evidence>
<evidence type="ECO:0000256" key="2">
    <source>
        <dbReference type="ARBA" id="ARBA00022670"/>
    </source>
</evidence>
<dbReference type="GO" id="GO:0006508">
    <property type="term" value="P:proteolysis"/>
    <property type="evidence" value="ECO:0007669"/>
    <property type="project" value="UniProtKB-KW"/>
</dbReference>
<dbReference type="PROSITE" id="PS50249">
    <property type="entry name" value="MPN"/>
    <property type="match status" value="1"/>
</dbReference>
<evidence type="ECO:0000259" key="7">
    <source>
        <dbReference type="PROSITE" id="PS50249"/>
    </source>
</evidence>
<reference evidence="8 9" key="1">
    <citation type="journal article" date="2014" name="BMC Genomics">
        <title>Comparison of environmental and isolate Sulfobacillus genomes reveals diverse carbon, sulfur, nitrogen, and hydrogen metabolisms.</title>
        <authorList>
            <person name="Justice N.B."/>
            <person name="Norman A."/>
            <person name="Brown C.T."/>
            <person name="Singh A."/>
            <person name="Thomas B.C."/>
            <person name="Banfield J.F."/>
        </authorList>
    </citation>
    <scope>NUCLEOTIDE SEQUENCE [LARGE SCALE GENOMIC DNA]</scope>
    <source>
        <strain evidence="8">AMDSBA1</strain>
    </source>
</reference>
<dbReference type="PROSITE" id="PS01302">
    <property type="entry name" value="UPF0758"/>
    <property type="match status" value="1"/>
</dbReference>
<keyword evidence="2" id="KW-0645">Protease</keyword>
<dbReference type="EMBL" id="PXYT01000053">
    <property type="protein sequence ID" value="PSR25507.1"/>
    <property type="molecule type" value="Genomic_DNA"/>
</dbReference>
<dbReference type="InterPro" id="IPR037518">
    <property type="entry name" value="MPN"/>
</dbReference>
<dbReference type="PANTHER" id="PTHR30471">
    <property type="entry name" value="DNA REPAIR PROTEIN RADC"/>
    <property type="match status" value="1"/>
</dbReference>
<organism evidence="8 9">
    <name type="scientific">Sulfobacillus benefaciens</name>
    <dbReference type="NCBI Taxonomy" id="453960"/>
    <lineage>
        <taxon>Bacteria</taxon>
        <taxon>Bacillati</taxon>
        <taxon>Bacillota</taxon>
        <taxon>Clostridia</taxon>
        <taxon>Eubacteriales</taxon>
        <taxon>Clostridiales Family XVII. Incertae Sedis</taxon>
        <taxon>Sulfobacillus</taxon>
    </lineage>
</organism>
<dbReference type="InterPro" id="IPR025657">
    <property type="entry name" value="RadC_JAB"/>
</dbReference>
<evidence type="ECO:0000313" key="8">
    <source>
        <dbReference type="EMBL" id="PSR25507.1"/>
    </source>
</evidence>
<keyword evidence="3" id="KW-0479">Metal-binding</keyword>
<dbReference type="CDD" id="cd08071">
    <property type="entry name" value="MPN_DUF2466"/>
    <property type="match status" value="1"/>
</dbReference>
<dbReference type="GO" id="GO:0008237">
    <property type="term" value="F:metallopeptidase activity"/>
    <property type="evidence" value="ECO:0007669"/>
    <property type="project" value="UniProtKB-KW"/>
</dbReference>
<proteinExistence type="inferred from homology"/>
<keyword evidence="5" id="KW-0862">Zinc</keyword>
<protein>
    <submittedName>
        <fullName evidence="8">DNA repair protein RadC</fullName>
    </submittedName>
</protein>
<gene>
    <name evidence="8" type="ORF">C7B43_16480</name>
</gene>
<dbReference type="InterPro" id="IPR001405">
    <property type="entry name" value="UPF0758"/>
</dbReference>
<sequence length="157" mass="17321">MAVTIPIYRLQLVRNAHFRTQAKQIRQPDDAARILSAYLDGLTQEHFVVCTLDVKNRMTGIQTIAIGTLNQVAVHLRDVFKFAVLMNAAAIIVGHNHPSGDPTPSRPDAELTQRLRAASQLLDIPLLDHIIVGDEESFVSFQAEPARFAPARAAETC</sequence>
<comment type="similarity">
    <text evidence="1">Belongs to the UPF0758 family.</text>
</comment>
<keyword evidence="4" id="KW-0378">Hydrolase</keyword>
<evidence type="ECO:0000256" key="3">
    <source>
        <dbReference type="ARBA" id="ARBA00022723"/>
    </source>
</evidence>
<evidence type="ECO:0000313" key="9">
    <source>
        <dbReference type="Proteomes" id="UP000242699"/>
    </source>
</evidence>
<dbReference type="Proteomes" id="UP000242699">
    <property type="component" value="Unassembled WGS sequence"/>
</dbReference>
<dbReference type="Gene3D" id="3.40.140.10">
    <property type="entry name" value="Cytidine Deaminase, domain 2"/>
    <property type="match status" value="1"/>
</dbReference>
<dbReference type="GO" id="GO:0046872">
    <property type="term" value="F:metal ion binding"/>
    <property type="evidence" value="ECO:0007669"/>
    <property type="project" value="UniProtKB-KW"/>
</dbReference>
<dbReference type="InterPro" id="IPR020891">
    <property type="entry name" value="UPF0758_CS"/>
</dbReference>
<dbReference type="PANTHER" id="PTHR30471:SF3">
    <property type="entry name" value="UPF0758 PROTEIN YEES-RELATED"/>
    <property type="match status" value="1"/>
</dbReference>
<evidence type="ECO:0000256" key="6">
    <source>
        <dbReference type="ARBA" id="ARBA00023049"/>
    </source>
</evidence>
<evidence type="ECO:0000256" key="5">
    <source>
        <dbReference type="ARBA" id="ARBA00022833"/>
    </source>
</evidence>